<name>A0A225NT02_9RHOB</name>
<evidence type="ECO:0000259" key="2">
    <source>
        <dbReference type="Pfam" id="PF03372"/>
    </source>
</evidence>
<organism evidence="3 4">
    <name type="scientific">Marinibacterium profundimaris</name>
    <dbReference type="NCBI Taxonomy" id="1679460"/>
    <lineage>
        <taxon>Bacteria</taxon>
        <taxon>Pseudomonadati</taxon>
        <taxon>Pseudomonadota</taxon>
        <taxon>Alphaproteobacteria</taxon>
        <taxon>Rhodobacterales</taxon>
        <taxon>Paracoccaceae</taxon>
        <taxon>Marinibacterium</taxon>
    </lineage>
</organism>
<dbReference type="OrthoDB" id="3808618at2"/>
<evidence type="ECO:0000313" key="4">
    <source>
        <dbReference type="Proteomes" id="UP000215377"/>
    </source>
</evidence>
<dbReference type="RefSeq" id="WP_088648639.1">
    <property type="nucleotide sequence ID" value="NZ_AQQR01000001.1"/>
</dbReference>
<accession>A0A225NT02</accession>
<dbReference type="SUPFAM" id="SSF56219">
    <property type="entry name" value="DNase I-like"/>
    <property type="match status" value="1"/>
</dbReference>
<feature type="transmembrane region" description="Helical" evidence="1">
    <location>
        <begin position="64"/>
        <end position="97"/>
    </location>
</feature>
<evidence type="ECO:0000256" key="1">
    <source>
        <dbReference type="SAM" id="Phobius"/>
    </source>
</evidence>
<dbReference type="Gene3D" id="3.60.10.10">
    <property type="entry name" value="Endonuclease/exonuclease/phosphatase"/>
    <property type="match status" value="1"/>
</dbReference>
<comment type="caution">
    <text evidence="3">The sequence shown here is derived from an EMBL/GenBank/DDBJ whole genome shotgun (WGS) entry which is preliminary data.</text>
</comment>
<keyword evidence="1" id="KW-0812">Transmembrane</keyword>
<keyword evidence="1" id="KW-0472">Membrane</keyword>
<feature type="domain" description="Endonuclease/exonuclease/phosphatase" evidence="2">
    <location>
        <begin position="120"/>
        <end position="320"/>
    </location>
</feature>
<keyword evidence="1" id="KW-1133">Transmembrane helix</keyword>
<sequence>MTDNPLGQVTRRAAWLPVWRERLVGVLLVLTAVALGFGLFSHLVDGSHQAFGTLARLADGLRPWLLLLSIPLGLSLALAGARWIGGLCVVLALAGLVSLAIDYRSRVAPVGSEADLTVIWFNIFGENGIAPERIEEAIRASGADIIAFAESAPATEALQALSDIYPYGHSCDGVVNCGIQVISRLPITDLRSSDLPSGLNRMLRFTVEHPDAGPVPIHAVHLTKPWYESVRNFEDLRLHNSLRAATSDRQVLIGDFNAAPWSRRIRKLEIARNLSHPRLPTATWPARLGALGVPIDHVFTRGDIAVTRVDPWGEELGSNHRGLRVELDVTGAGD</sequence>
<proteinExistence type="predicted"/>
<protein>
    <recommendedName>
        <fullName evidence="2">Endonuclease/exonuclease/phosphatase domain-containing protein</fullName>
    </recommendedName>
</protein>
<dbReference type="AlphaFoldDB" id="A0A225NT02"/>
<dbReference type="InterPro" id="IPR036691">
    <property type="entry name" value="Endo/exonu/phosph_ase_sf"/>
</dbReference>
<gene>
    <name evidence="3" type="ORF">ATO3_04865</name>
</gene>
<evidence type="ECO:0000313" key="3">
    <source>
        <dbReference type="EMBL" id="OWU77963.1"/>
    </source>
</evidence>
<dbReference type="Pfam" id="PF03372">
    <property type="entry name" value="Exo_endo_phos"/>
    <property type="match status" value="1"/>
</dbReference>
<dbReference type="Proteomes" id="UP000215377">
    <property type="component" value="Unassembled WGS sequence"/>
</dbReference>
<dbReference type="InterPro" id="IPR005135">
    <property type="entry name" value="Endo/exonuclease/phosphatase"/>
</dbReference>
<dbReference type="GO" id="GO:0003824">
    <property type="term" value="F:catalytic activity"/>
    <property type="evidence" value="ECO:0007669"/>
    <property type="project" value="InterPro"/>
</dbReference>
<reference evidence="3 4" key="1">
    <citation type="submission" date="2013-04" db="EMBL/GenBank/DDBJ databases">
        <title>Oceanicola sp. 22II1-22F33 Genome Sequencing.</title>
        <authorList>
            <person name="Lai Q."/>
            <person name="Li G."/>
            <person name="Shao Z."/>
        </authorList>
    </citation>
    <scope>NUCLEOTIDE SEQUENCE [LARGE SCALE GENOMIC DNA]</scope>
    <source>
        <strain evidence="3 4">22II1-22F33</strain>
    </source>
</reference>
<dbReference type="EMBL" id="AQQR01000001">
    <property type="protein sequence ID" value="OWU77963.1"/>
    <property type="molecule type" value="Genomic_DNA"/>
</dbReference>
<feature type="transmembrane region" description="Helical" evidence="1">
    <location>
        <begin position="23"/>
        <end position="44"/>
    </location>
</feature>
<keyword evidence="4" id="KW-1185">Reference proteome</keyword>